<gene>
    <name evidence="1" type="ORF">GP486_005858</name>
</gene>
<proteinExistence type="predicted"/>
<sequence length="332" mass="38326">MSPYPSPEEHPYARIDPGLLGGDSYTLEARRETIQRLLKERHQQEQWSDEHLRAVCAVFFDNHSLERIADPPEELELDWKAIRKAFTTEDTAVDYQDIQSIARGRWHRQIQLTRSHLEGKHGFLGLLSSLLHMANRYVPGKFYFRFVQKINLKRSLRALKLTTHILQDGRLEWSLRSDCRPLSHTIGPSIGTLINISPRTEVQHKVREAATHIALAQHAADGYRDTQDSSLQDQIAQQAVEGRLWQKQDQKLFYETFVFHIVFDGTILRICISAASISTSYLQKLDNDPVALGNDYDGFLKIRRTRWLDFSKADDLEDMGEMCCRIVALVKN</sequence>
<keyword evidence="2" id="KW-1185">Reference proteome</keyword>
<protein>
    <submittedName>
        <fullName evidence="1">Uncharacterized protein</fullName>
    </submittedName>
</protein>
<reference evidence="1" key="1">
    <citation type="submission" date="2021-03" db="EMBL/GenBank/DDBJ databases">
        <title>Comparative genomics and phylogenomic investigation of the class Geoglossomycetes provide insights into ecological specialization and systematics.</title>
        <authorList>
            <person name="Melie T."/>
            <person name="Pirro S."/>
            <person name="Miller A.N."/>
            <person name="Quandt A."/>
        </authorList>
    </citation>
    <scope>NUCLEOTIDE SEQUENCE</scope>
    <source>
        <strain evidence="1">CAQ_001_2017</strain>
    </source>
</reference>
<evidence type="ECO:0000313" key="1">
    <source>
        <dbReference type="EMBL" id="KAH0556214.1"/>
    </source>
</evidence>
<accession>A0A9P8L8F9</accession>
<dbReference type="EMBL" id="JAGHQM010001180">
    <property type="protein sequence ID" value="KAH0556214.1"/>
    <property type="molecule type" value="Genomic_DNA"/>
</dbReference>
<dbReference type="AlphaFoldDB" id="A0A9P8L8F9"/>
<name>A0A9P8L8F9_9PEZI</name>
<dbReference type="Proteomes" id="UP000750711">
    <property type="component" value="Unassembled WGS sequence"/>
</dbReference>
<organism evidence="1 2">
    <name type="scientific">Trichoglossum hirsutum</name>
    <dbReference type="NCBI Taxonomy" id="265104"/>
    <lineage>
        <taxon>Eukaryota</taxon>
        <taxon>Fungi</taxon>
        <taxon>Dikarya</taxon>
        <taxon>Ascomycota</taxon>
        <taxon>Pezizomycotina</taxon>
        <taxon>Geoglossomycetes</taxon>
        <taxon>Geoglossales</taxon>
        <taxon>Geoglossaceae</taxon>
        <taxon>Trichoglossum</taxon>
    </lineage>
</organism>
<comment type="caution">
    <text evidence="1">The sequence shown here is derived from an EMBL/GenBank/DDBJ whole genome shotgun (WGS) entry which is preliminary data.</text>
</comment>
<evidence type="ECO:0000313" key="2">
    <source>
        <dbReference type="Proteomes" id="UP000750711"/>
    </source>
</evidence>